<name>A0ACC2Q3Y1_9NEOP</name>
<reference evidence="1" key="1">
    <citation type="submission" date="2023-03" db="EMBL/GenBank/DDBJ databases">
        <title>Chromosome-level genomes of two armyworms, Mythimna separata and Mythimna loreyi, provide insights into the biosynthesis and reception of sex pheromones.</title>
        <authorList>
            <person name="Zhao H."/>
        </authorList>
    </citation>
    <scope>NUCLEOTIDE SEQUENCE</scope>
    <source>
        <strain evidence="1">BeijingLab</strain>
    </source>
</reference>
<proteinExistence type="predicted"/>
<dbReference type="Proteomes" id="UP001231649">
    <property type="component" value="Chromosome 28"/>
</dbReference>
<evidence type="ECO:0000313" key="1">
    <source>
        <dbReference type="EMBL" id="KAJ8706364.1"/>
    </source>
</evidence>
<gene>
    <name evidence="1" type="ORF">PYW08_010990</name>
</gene>
<keyword evidence="2" id="KW-1185">Reference proteome</keyword>
<comment type="caution">
    <text evidence="1">The sequence shown here is derived from an EMBL/GenBank/DDBJ whole genome shotgun (WGS) entry which is preliminary data.</text>
</comment>
<sequence>MGAKKKDDKKDNKKDNKKDKKKKKDAEQAEAVQEEVLVATTDLEAEPEEIQFTDTSYTSASFESLPPPPEETKVPKKKKKKRPGDPDSSIIYKRVSSELIRWSEESLKPPYADLIEVPKEEEPEKKKKGKKGKPKKEVEEIPDFDKPKAWKKMAKKDRDAWLLQRIEEWRAEKEAEKQAILAGAKEKRAQLARERVELMAREAGEQEVRRDILQKAVNLFANYENQKIEYEAKKTKEAEWQQYLRCDGLPDPRIITELNTFLHVWQENKVVDDNELDKKFIQVLPILEMLEIIHLNSRQYTKRQAENYDEVRLALRAQLSHAIQMASYTLLRDLEKNLVAESTKVATYQRAFQGLRLNIWVAIKWPTRRPKPVEPESEGDGRKRRGTDIRASSSALLREHREPVELTFPAMKVTVKLPKIIDGSCVCVRAARSMIDLLSESSRSYTLKFDMPKRYEDLFTFNVKEMAESQRIKKQQEDARTKFYKDVKEKIRELENYLKVNVFLKTDKEKEQLDNLNMAEPPFMPLPREQIAYENERDFQRYLKSCVSKSRVGELNLRKYRICGGVLNLDLIVTPPQPKRMRYGVTVTTLQLPKGLVPVKYQVQYRAPQPPPPGVTRTPEEIEQEIKAMEEQYEKLAMVFIDLPQDVMWSEPPVVCQWQETRKLWTSNFVNDYKFNEDKLTIQFRTGVLWPIGIATLRYSNLPYQGFDIKPDPDGSGVIITVTGLCVTCTWVCLSNYVKLKSITNASTPALTEHFNKKYSVKKMVQLMREAACDFFPDFDGYTHVEGSARKEWVMERHTYHAMAFMSRAYNFQSSRWNQGAGYRTIVMQAREAIDKKRTAKLQLMALTPERCIMLKCTEVSPEFAMDPQLGLPFFPCLFTFNMMYGSVDARRTTFNMKYKLVETVFEFLQEIKPCSYS</sequence>
<organism evidence="1 2">
    <name type="scientific">Mythimna loreyi</name>
    <dbReference type="NCBI Taxonomy" id="667449"/>
    <lineage>
        <taxon>Eukaryota</taxon>
        <taxon>Metazoa</taxon>
        <taxon>Ecdysozoa</taxon>
        <taxon>Arthropoda</taxon>
        <taxon>Hexapoda</taxon>
        <taxon>Insecta</taxon>
        <taxon>Pterygota</taxon>
        <taxon>Neoptera</taxon>
        <taxon>Endopterygota</taxon>
        <taxon>Lepidoptera</taxon>
        <taxon>Glossata</taxon>
        <taxon>Ditrysia</taxon>
        <taxon>Noctuoidea</taxon>
        <taxon>Noctuidae</taxon>
        <taxon>Noctuinae</taxon>
        <taxon>Hadenini</taxon>
        <taxon>Mythimna</taxon>
    </lineage>
</organism>
<evidence type="ECO:0000313" key="2">
    <source>
        <dbReference type="Proteomes" id="UP001231649"/>
    </source>
</evidence>
<dbReference type="EMBL" id="CM056804">
    <property type="protein sequence ID" value="KAJ8706364.1"/>
    <property type="molecule type" value="Genomic_DNA"/>
</dbReference>
<protein>
    <submittedName>
        <fullName evidence="1">Uncharacterized protein</fullName>
    </submittedName>
</protein>
<accession>A0ACC2Q3Y1</accession>